<name>A0A0J7K7M2_LASNI</name>
<dbReference type="Proteomes" id="UP000036403">
    <property type="component" value="Unassembled WGS sequence"/>
</dbReference>
<dbReference type="EMBL" id="LBMM01012019">
    <property type="protein sequence ID" value="KMQ86478.1"/>
    <property type="molecule type" value="Genomic_DNA"/>
</dbReference>
<dbReference type="PaxDb" id="67767-A0A0J7K7M2"/>
<reference evidence="2 3" key="1">
    <citation type="submission" date="2015-04" db="EMBL/GenBank/DDBJ databases">
        <title>Lasius niger genome sequencing.</title>
        <authorList>
            <person name="Konorov E.A."/>
            <person name="Nikitin M.A."/>
            <person name="Kirill M.V."/>
            <person name="Chang P."/>
        </authorList>
    </citation>
    <scope>NUCLEOTIDE SEQUENCE [LARGE SCALE GENOMIC DNA]</scope>
    <source>
        <tissue evidence="2">Whole</tissue>
    </source>
</reference>
<comment type="caution">
    <text evidence="2">The sequence shown here is derived from an EMBL/GenBank/DDBJ whole genome shotgun (WGS) entry which is preliminary data.</text>
</comment>
<gene>
    <name evidence="2" type="ORF">RF55_14522</name>
</gene>
<keyword evidence="3" id="KW-1185">Reference proteome</keyword>
<evidence type="ECO:0000256" key="1">
    <source>
        <dbReference type="SAM" id="MobiDB-lite"/>
    </source>
</evidence>
<proteinExistence type="predicted"/>
<dbReference type="AlphaFoldDB" id="A0A0J7K7M2"/>
<feature type="region of interest" description="Disordered" evidence="1">
    <location>
        <begin position="1"/>
        <end position="28"/>
    </location>
</feature>
<organism evidence="2 3">
    <name type="scientific">Lasius niger</name>
    <name type="common">Black garden ant</name>
    <dbReference type="NCBI Taxonomy" id="67767"/>
    <lineage>
        <taxon>Eukaryota</taxon>
        <taxon>Metazoa</taxon>
        <taxon>Ecdysozoa</taxon>
        <taxon>Arthropoda</taxon>
        <taxon>Hexapoda</taxon>
        <taxon>Insecta</taxon>
        <taxon>Pterygota</taxon>
        <taxon>Neoptera</taxon>
        <taxon>Endopterygota</taxon>
        <taxon>Hymenoptera</taxon>
        <taxon>Apocrita</taxon>
        <taxon>Aculeata</taxon>
        <taxon>Formicoidea</taxon>
        <taxon>Formicidae</taxon>
        <taxon>Formicinae</taxon>
        <taxon>Lasius</taxon>
        <taxon>Lasius</taxon>
    </lineage>
</organism>
<protein>
    <submittedName>
        <fullName evidence="2">Uncharacterized protein</fullName>
    </submittedName>
</protein>
<evidence type="ECO:0000313" key="2">
    <source>
        <dbReference type="EMBL" id="KMQ86478.1"/>
    </source>
</evidence>
<feature type="compositionally biased region" description="Basic and acidic residues" evidence="1">
    <location>
        <begin position="16"/>
        <end position="27"/>
    </location>
</feature>
<accession>A0A0J7K7M2</accession>
<evidence type="ECO:0000313" key="3">
    <source>
        <dbReference type="Proteomes" id="UP000036403"/>
    </source>
</evidence>
<sequence length="103" mass="12144">MTTRGTTGAIRKGRSVGKDKEEDDRQKKLNLIGERVSIMKKKEETGEEGKKSIIGKVKEKEVRFEMDSTGELRKELKVFKEEIRKEWEEMKKEIKNDRKRCVE</sequence>